<dbReference type="Gene3D" id="1.10.1660.10">
    <property type="match status" value="1"/>
</dbReference>
<name>A0A6A7K2F6_LACHE</name>
<dbReference type="PANTHER" id="PTHR30204:SF69">
    <property type="entry name" value="MERR-FAMILY TRANSCRIPTIONAL REGULATOR"/>
    <property type="match status" value="1"/>
</dbReference>
<sequence>MPTKKLLSISEFAKIAQTTRRTLISYDQKDIFKPAKIAENGYRYYSYGQLYQIGFILGLRDLGLSVEEIKDYLSDDSSDALNKKLIPLRQKIEQRIQNPQQILTILRQKESHNTQLRNTDFYVAKKCFLPKREFWCSDFKADCSEEEIARAYSEFYQEVGAGLMTNKMLSGFLTALPQAHANQYADFGFRIIKEKSYDDEVKIPIITQNDGEYIVAKVESTGIGIEKGLAAIRKYAEANDLELGDDLWQFNIGINIERLGLTKDSILAYAITDNEL</sequence>
<comment type="caution">
    <text evidence="6">The sequence shown here is derived from an EMBL/GenBank/DDBJ whole genome shotgun (WGS) entry which is preliminary data.</text>
</comment>
<keyword evidence="2" id="KW-0805">Transcription regulation</keyword>
<dbReference type="PROSITE" id="PS50937">
    <property type="entry name" value="HTH_MERR_2"/>
    <property type="match status" value="1"/>
</dbReference>
<feature type="domain" description="HTH merR-type" evidence="5">
    <location>
        <begin position="6"/>
        <end position="75"/>
    </location>
</feature>
<dbReference type="InterPro" id="IPR047057">
    <property type="entry name" value="MerR_fam"/>
</dbReference>
<evidence type="ECO:0000256" key="3">
    <source>
        <dbReference type="ARBA" id="ARBA00023125"/>
    </source>
</evidence>
<accession>A0A6A7K2F6</accession>
<dbReference type="GO" id="GO:0003677">
    <property type="term" value="F:DNA binding"/>
    <property type="evidence" value="ECO:0007669"/>
    <property type="project" value="UniProtKB-KW"/>
</dbReference>
<dbReference type="CDD" id="cd04768">
    <property type="entry name" value="HTH_BmrR-like"/>
    <property type="match status" value="1"/>
</dbReference>
<organism evidence="6 7">
    <name type="scientific">Lactobacillus helveticus</name>
    <name type="common">Lactobacillus suntoryeus</name>
    <dbReference type="NCBI Taxonomy" id="1587"/>
    <lineage>
        <taxon>Bacteria</taxon>
        <taxon>Bacillati</taxon>
        <taxon>Bacillota</taxon>
        <taxon>Bacilli</taxon>
        <taxon>Lactobacillales</taxon>
        <taxon>Lactobacillaceae</taxon>
        <taxon>Lactobacillus</taxon>
    </lineage>
</organism>
<evidence type="ECO:0000259" key="5">
    <source>
        <dbReference type="PROSITE" id="PS50937"/>
    </source>
</evidence>
<protein>
    <submittedName>
        <fullName evidence="6">MerR family transcriptional regulator</fullName>
    </submittedName>
</protein>
<keyword evidence="3" id="KW-0238">DNA-binding</keyword>
<dbReference type="SUPFAM" id="SSF46955">
    <property type="entry name" value="Putative DNA-binding domain"/>
    <property type="match status" value="1"/>
</dbReference>
<keyword evidence="1" id="KW-0678">Repressor</keyword>
<dbReference type="SMART" id="SM00422">
    <property type="entry name" value="HTH_MERR"/>
    <property type="match status" value="1"/>
</dbReference>
<evidence type="ECO:0000256" key="1">
    <source>
        <dbReference type="ARBA" id="ARBA00022491"/>
    </source>
</evidence>
<dbReference type="PANTHER" id="PTHR30204">
    <property type="entry name" value="REDOX-CYCLING DRUG-SENSING TRANSCRIPTIONAL ACTIVATOR SOXR"/>
    <property type="match status" value="1"/>
</dbReference>
<dbReference type="GO" id="GO:0003700">
    <property type="term" value="F:DNA-binding transcription factor activity"/>
    <property type="evidence" value="ECO:0007669"/>
    <property type="project" value="InterPro"/>
</dbReference>
<evidence type="ECO:0000313" key="7">
    <source>
        <dbReference type="Proteomes" id="UP000430466"/>
    </source>
</evidence>
<dbReference type="AlphaFoldDB" id="A0A6A7K2F6"/>
<proteinExistence type="predicted"/>
<dbReference type="EMBL" id="WHOE01000088">
    <property type="protein sequence ID" value="MPW14723.1"/>
    <property type="molecule type" value="Genomic_DNA"/>
</dbReference>
<gene>
    <name evidence="6" type="ORF">GDZ32_07455</name>
</gene>
<dbReference type="Pfam" id="PF13411">
    <property type="entry name" value="MerR_1"/>
    <property type="match status" value="1"/>
</dbReference>
<keyword evidence="4" id="KW-0804">Transcription</keyword>
<dbReference type="InterPro" id="IPR000551">
    <property type="entry name" value="MerR-type_HTH_dom"/>
</dbReference>
<dbReference type="Proteomes" id="UP000430466">
    <property type="component" value="Unassembled WGS sequence"/>
</dbReference>
<dbReference type="InterPro" id="IPR009061">
    <property type="entry name" value="DNA-bd_dom_put_sf"/>
</dbReference>
<evidence type="ECO:0000313" key="6">
    <source>
        <dbReference type="EMBL" id="MPW14723.1"/>
    </source>
</evidence>
<evidence type="ECO:0000256" key="4">
    <source>
        <dbReference type="ARBA" id="ARBA00023163"/>
    </source>
</evidence>
<evidence type="ECO:0000256" key="2">
    <source>
        <dbReference type="ARBA" id="ARBA00023015"/>
    </source>
</evidence>
<dbReference type="RefSeq" id="WP_152724179.1">
    <property type="nucleotide sequence ID" value="NZ_WCHL01000151.1"/>
</dbReference>
<reference evidence="6 7" key="1">
    <citation type="submission" date="2019-10" db="EMBL/GenBank/DDBJ databases">
        <title>Draft genome sequences of Lactobacillus strains.</title>
        <authorList>
            <person name="Cho G.-S."/>
            <person name="Fagbemigun O."/>
            <person name="Brinks E."/>
            <person name="Franz C.M.A.P."/>
        </authorList>
    </citation>
    <scope>NUCLEOTIDE SEQUENCE [LARGE SCALE GENOMIC DNA]</scope>
    <source>
        <strain evidence="6 7">313</strain>
    </source>
</reference>